<dbReference type="RefSeq" id="WP_258040990.1">
    <property type="nucleotide sequence ID" value="NZ_PGLV01000001.1"/>
</dbReference>
<dbReference type="Pfam" id="PF01381">
    <property type="entry name" value="HTH_3"/>
    <property type="match status" value="1"/>
</dbReference>
<dbReference type="SMART" id="SM00530">
    <property type="entry name" value="HTH_XRE"/>
    <property type="match status" value="1"/>
</dbReference>
<evidence type="ECO:0000313" key="2">
    <source>
        <dbReference type="EMBL" id="POZ56235.1"/>
    </source>
</evidence>
<dbReference type="CDD" id="cd00093">
    <property type="entry name" value="HTH_XRE"/>
    <property type="match status" value="1"/>
</dbReference>
<dbReference type="Proteomes" id="UP000237319">
    <property type="component" value="Unassembled WGS sequence"/>
</dbReference>
<keyword evidence="3" id="KW-1185">Reference proteome</keyword>
<dbReference type="PROSITE" id="PS50943">
    <property type="entry name" value="HTH_CROC1"/>
    <property type="match status" value="1"/>
</dbReference>
<protein>
    <recommendedName>
        <fullName evidence="1">HTH cro/C1-type domain-containing protein</fullName>
    </recommendedName>
</protein>
<organism evidence="2 3">
    <name type="scientific">Lysinibacillus sphaericus</name>
    <name type="common">Bacillus sphaericus</name>
    <dbReference type="NCBI Taxonomy" id="1421"/>
    <lineage>
        <taxon>Bacteria</taxon>
        <taxon>Bacillati</taxon>
        <taxon>Bacillota</taxon>
        <taxon>Bacilli</taxon>
        <taxon>Bacillales</taxon>
        <taxon>Bacillaceae</taxon>
        <taxon>Lysinibacillus</taxon>
    </lineage>
</organism>
<reference evidence="2 3" key="1">
    <citation type="submission" date="2017-11" db="EMBL/GenBank/DDBJ databases">
        <title>Genome sequence of Lysinibacillus sphaericus, a lignin-degrading bacteria isolated from municipal solid waste soil.</title>
        <authorList>
            <person name="Persinoti G.F."/>
            <person name="Paixao D.A."/>
            <person name="Bugg T.D."/>
            <person name="Squina F.M."/>
        </authorList>
    </citation>
    <scope>NUCLEOTIDE SEQUENCE [LARGE SCALE GENOMIC DNA]</scope>
    <source>
        <strain evidence="2 3">A1</strain>
    </source>
</reference>
<dbReference type="GO" id="GO:0003677">
    <property type="term" value="F:DNA binding"/>
    <property type="evidence" value="ECO:0007669"/>
    <property type="project" value="InterPro"/>
</dbReference>
<accession>A0A2S5CZK2</accession>
<proteinExistence type="predicted"/>
<comment type="caution">
    <text evidence="2">The sequence shown here is derived from an EMBL/GenBank/DDBJ whole genome shotgun (WGS) entry which is preliminary data.</text>
</comment>
<dbReference type="EMBL" id="PGLV01000001">
    <property type="protein sequence ID" value="POZ56235.1"/>
    <property type="molecule type" value="Genomic_DNA"/>
</dbReference>
<dbReference type="AlphaFoldDB" id="A0A2S5CZK2"/>
<dbReference type="SUPFAM" id="SSF47413">
    <property type="entry name" value="lambda repressor-like DNA-binding domains"/>
    <property type="match status" value="1"/>
</dbReference>
<gene>
    <name evidence="2" type="ORF">LYSIN_01018</name>
</gene>
<evidence type="ECO:0000313" key="3">
    <source>
        <dbReference type="Proteomes" id="UP000237319"/>
    </source>
</evidence>
<dbReference type="InterPro" id="IPR001387">
    <property type="entry name" value="Cro/C1-type_HTH"/>
</dbReference>
<feature type="domain" description="HTH cro/C1-type" evidence="1">
    <location>
        <begin position="9"/>
        <end position="59"/>
    </location>
</feature>
<dbReference type="InterPro" id="IPR010982">
    <property type="entry name" value="Lambda_DNA-bd_dom_sf"/>
</dbReference>
<evidence type="ECO:0000259" key="1">
    <source>
        <dbReference type="PROSITE" id="PS50943"/>
    </source>
</evidence>
<sequence length="70" mass="7918">MRNVLMTKRIDAGYTRKEVASNIGLSEIFVRKLEEGGRNPSIKTMLKFQELYGEPIENLFPDVFGKNIGG</sequence>
<dbReference type="Gene3D" id="1.10.260.40">
    <property type="entry name" value="lambda repressor-like DNA-binding domains"/>
    <property type="match status" value="1"/>
</dbReference>
<name>A0A2S5CZK2_LYSSH</name>